<reference evidence="2" key="1">
    <citation type="submission" date="2022-01" db="EMBL/GenBank/DDBJ databases">
        <authorList>
            <person name="Braso-Vives M."/>
        </authorList>
    </citation>
    <scope>NUCLEOTIDE SEQUENCE</scope>
</reference>
<dbReference type="PANTHER" id="PTHR46885:SF1">
    <property type="entry name" value="PROTEIN ANKUB1"/>
    <property type="match status" value="1"/>
</dbReference>
<feature type="compositionally biased region" description="Polar residues" evidence="1">
    <location>
        <begin position="451"/>
        <end position="467"/>
    </location>
</feature>
<feature type="region of interest" description="Disordered" evidence="1">
    <location>
        <begin position="395"/>
        <end position="482"/>
    </location>
</feature>
<keyword evidence="3" id="KW-1185">Reference proteome</keyword>
<evidence type="ECO:0000313" key="2">
    <source>
        <dbReference type="EMBL" id="CAH1261966.1"/>
    </source>
</evidence>
<dbReference type="Gene3D" id="3.10.20.90">
    <property type="entry name" value="Phosphatidylinositol 3-kinase Catalytic Subunit, Chain A, domain 1"/>
    <property type="match status" value="2"/>
</dbReference>
<proteinExistence type="predicted"/>
<feature type="compositionally biased region" description="Basic and acidic residues" evidence="1">
    <location>
        <begin position="401"/>
        <end position="415"/>
    </location>
</feature>
<dbReference type="SUPFAM" id="SSF54236">
    <property type="entry name" value="Ubiquitin-like"/>
    <property type="match status" value="2"/>
</dbReference>
<dbReference type="AlphaFoldDB" id="A0A8J9ZR16"/>
<organism evidence="2 3">
    <name type="scientific">Branchiostoma lanceolatum</name>
    <name type="common">Common lancelet</name>
    <name type="synonym">Amphioxus lanceolatum</name>
    <dbReference type="NCBI Taxonomy" id="7740"/>
    <lineage>
        <taxon>Eukaryota</taxon>
        <taxon>Metazoa</taxon>
        <taxon>Chordata</taxon>
        <taxon>Cephalochordata</taxon>
        <taxon>Leptocardii</taxon>
        <taxon>Amphioxiformes</taxon>
        <taxon>Branchiostomatidae</taxon>
        <taxon>Branchiostoma</taxon>
    </lineage>
</organism>
<dbReference type="SMART" id="SM00248">
    <property type="entry name" value="ANK"/>
    <property type="match status" value="3"/>
</dbReference>
<evidence type="ECO:0000313" key="3">
    <source>
        <dbReference type="Proteomes" id="UP000838412"/>
    </source>
</evidence>
<dbReference type="InterPro" id="IPR036770">
    <property type="entry name" value="Ankyrin_rpt-contain_sf"/>
</dbReference>
<dbReference type="InterPro" id="IPR042788">
    <property type="entry name" value="ANKUB1"/>
</dbReference>
<protein>
    <submittedName>
        <fullName evidence="2">ANKUB1 protein</fullName>
    </submittedName>
</protein>
<feature type="region of interest" description="Disordered" evidence="1">
    <location>
        <begin position="497"/>
        <end position="558"/>
    </location>
</feature>
<name>A0A8J9ZR16_BRALA</name>
<accession>A0A8J9ZR16</accession>
<dbReference type="Pfam" id="PF12796">
    <property type="entry name" value="Ank_2"/>
    <property type="match status" value="1"/>
</dbReference>
<dbReference type="PANTHER" id="PTHR46885">
    <property type="entry name" value="PROTEIN ANKUB1"/>
    <property type="match status" value="1"/>
</dbReference>
<dbReference type="Gene3D" id="1.25.40.20">
    <property type="entry name" value="Ankyrin repeat-containing domain"/>
    <property type="match status" value="1"/>
</dbReference>
<dbReference type="InterPro" id="IPR029071">
    <property type="entry name" value="Ubiquitin-like_domsf"/>
</dbReference>
<dbReference type="EMBL" id="OV696689">
    <property type="protein sequence ID" value="CAH1261966.1"/>
    <property type="molecule type" value="Genomic_DNA"/>
</dbReference>
<dbReference type="InterPro" id="IPR002110">
    <property type="entry name" value="Ankyrin_rpt"/>
</dbReference>
<sequence length="634" mass="70156">MKIFVGFGGHRLSFRIKPGLTKAKAIKDMIRYKFDVSATEQVVILSFAGSSLQDEWVLTDIGVSQASTLKCTVKDVDRPILFIHSVYNGQTIVILDDENVKLYGTTVGELRGLVSKKCGLPVTTFRLTKDGVGMYDCNTLDQYNVEIGTTLRLETWNGWNDFLKAAADGNQSLVSLYTSSRPSVARFQNRVAMFIAAHFGHSSLAKQLIRTGTRPDDPVGEHPARQWCHTLSHVERLKTPVHEAAEFGQLTVLRVFLFYDFSCVTQPDGHGLLPLAYSLRNKHKECALFLLNKISVILNCHGSGMVCSMNIYRKMRRWANRARTRVCLLNGIGGALYQRNQDVFKERGLVGQGVIVDGFGRSERSAVPRSKMPRTPADTLRMGMNNVKNVLVITPTNGKRPRQEGNRWKKTETSRADTGASTSKDLGLSVSSHKEKSSLHLSLPGIKNRKWSSSVRGSFSSQKSTECTEAAGETKDIIGNSPTRLALPSLDVTRANTRLAGRPAGPVTPRSEASYGKPASNVGDLVFGRSEGSHPVVRSRTSRQPPEDSPRRKTKQASVIHQLPPIACHTNTELSKAFRNAFRTIDSHEDAKGCFQVAASFKEMPFLKQMKLAARLTKQSVKNQNSILQKGEVR</sequence>
<dbReference type="SUPFAM" id="SSF48403">
    <property type="entry name" value="Ankyrin repeat"/>
    <property type="match status" value="1"/>
</dbReference>
<gene>
    <name evidence="2" type="primary">ANKUB1</name>
    <name evidence="2" type="ORF">BLAG_LOCUS17232</name>
</gene>
<evidence type="ECO:0000256" key="1">
    <source>
        <dbReference type="SAM" id="MobiDB-lite"/>
    </source>
</evidence>
<dbReference type="OrthoDB" id="8856820at2759"/>
<dbReference type="Proteomes" id="UP000838412">
    <property type="component" value="Chromosome 4"/>
</dbReference>